<keyword evidence="1" id="KW-0732">Signal</keyword>
<proteinExistence type="predicted"/>
<comment type="caution">
    <text evidence="2">The sequence shown here is derived from an EMBL/GenBank/DDBJ whole genome shotgun (WGS) entry which is preliminary data.</text>
</comment>
<sequence length="119" mass="12449">MRNTSFLAALLLGCAFAAGVALALDTKQIVGSYAIASDNLTDPGPDDRPDRVLFYFDGATARDMYARMPARPAKSVCDAGLLSKQAGDLQCTMDTTRGEYTCSVGIMLGNGKTANASAC</sequence>
<accession>A0A091ANS3</accession>
<feature type="chain" id="PRO_5001868585" evidence="1">
    <location>
        <begin position="24"/>
        <end position="119"/>
    </location>
</feature>
<evidence type="ECO:0000313" key="3">
    <source>
        <dbReference type="Proteomes" id="UP000029385"/>
    </source>
</evidence>
<dbReference type="STRING" id="1121015.GCA_000420545_00020"/>
<name>A0A091ANS3_9GAMM</name>
<dbReference type="AlphaFoldDB" id="A0A091ANS3"/>
<dbReference type="EMBL" id="AVCI01000045">
    <property type="protein sequence ID" value="KFN41001.1"/>
    <property type="molecule type" value="Genomic_DNA"/>
</dbReference>
<protein>
    <submittedName>
        <fullName evidence="2">Uncharacterized protein</fullName>
    </submittedName>
</protein>
<reference evidence="2 3" key="1">
    <citation type="submission" date="2013-09" db="EMBL/GenBank/DDBJ databases">
        <title>Genome sequencing of Arenimonas oryziterrae.</title>
        <authorList>
            <person name="Chen F."/>
            <person name="Wang G."/>
        </authorList>
    </citation>
    <scope>NUCLEOTIDE SEQUENCE [LARGE SCALE GENOMIC DNA]</scope>
    <source>
        <strain evidence="2 3">YC6267</strain>
    </source>
</reference>
<dbReference type="Proteomes" id="UP000029385">
    <property type="component" value="Unassembled WGS sequence"/>
</dbReference>
<evidence type="ECO:0000313" key="2">
    <source>
        <dbReference type="EMBL" id="KFN41001.1"/>
    </source>
</evidence>
<feature type="signal peptide" evidence="1">
    <location>
        <begin position="1"/>
        <end position="23"/>
    </location>
</feature>
<evidence type="ECO:0000256" key="1">
    <source>
        <dbReference type="SAM" id="SignalP"/>
    </source>
</evidence>
<dbReference type="PATRIC" id="fig|1121015.4.peg.2425"/>
<dbReference type="RefSeq" id="WP_022967694.1">
    <property type="nucleotide sequence ID" value="NZ_ATVD01000001.1"/>
</dbReference>
<organism evidence="2 3">
    <name type="scientific">Arenimonas oryziterrae DSM 21050 = YC6267</name>
    <dbReference type="NCBI Taxonomy" id="1121015"/>
    <lineage>
        <taxon>Bacteria</taxon>
        <taxon>Pseudomonadati</taxon>
        <taxon>Pseudomonadota</taxon>
        <taxon>Gammaproteobacteria</taxon>
        <taxon>Lysobacterales</taxon>
        <taxon>Lysobacteraceae</taxon>
        <taxon>Arenimonas</taxon>
    </lineage>
</organism>
<keyword evidence="3" id="KW-1185">Reference proteome</keyword>
<gene>
    <name evidence="2" type="ORF">N789_03725</name>
</gene>